<protein>
    <submittedName>
        <fullName evidence="1">Uncharacterized protein</fullName>
    </submittedName>
</protein>
<organism evidence="1">
    <name type="scientific">Cacopsylla melanoneura</name>
    <dbReference type="NCBI Taxonomy" id="428564"/>
    <lineage>
        <taxon>Eukaryota</taxon>
        <taxon>Metazoa</taxon>
        <taxon>Ecdysozoa</taxon>
        <taxon>Arthropoda</taxon>
        <taxon>Hexapoda</taxon>
        <taxon>Insecta</taxon>
        <taxon>Pterygota</taxon>
        <taxon>Neoptera</taxon>
        <taxon>Paraneoptera</taxon>
        <taxon>Hemiptera</taxon>
        <taxon>Sternorrhyncha</taxon>
        <taxon>Psylloidea</taxon>
        <taxon>Psyllidae</taxon>
        <taxon>Psyllinae</taxon>
        <taxon>Cacopsylla</taxon>
    </lineage>
</organism>
<name>A0A8D8RGP1_9HEMI</name>
<evidence type="ECO:0000313" key="1">
    <source>
        <dbReference type="EMBL" id="CAG6648569.1"/>
    </source>
</evidence>
<dbReference type="EMBL" id="HBUF01152845">
    <property type="protein sequence ID" value="CAG6648569.1"/>
    <property type="molecule type" value="Transcribed_RNA"/>
</dbReference>
<sequence>MIGTCLLILCSQSGNDTCLLILCSQSGNDTCLLILCSQSGNDTCLCEILILILCKYTQDRPLRSKRNAQKHTQNYLKLQGIIIRSIHGVPSTDLLFKPIILYRIILWSV</sequence>
<proteinExistence type="predicted"/>
<dbReference type="EMBL" id="HBUF01152846">
    <property type="protein sequence ID" value="CAG6648570.1"/>
    <property type="molecule type" value="Transcribed_RNA"/>
</dbReference>
<dbReference type="AlphaFoldDB" id="A0A8D8RGP1"/>
<accession>A0A8D8RGP1</accession>
<reference evidence="1" key="1">
    <citation type="submission" date="2021-05" db="EMBL/GenBank/DDBJ databases">
        <authorList>
            <person name="Alioto T."/>
            <person name="Alioto T."/>
            <person name="Gomez Garrido J."/>
        </authorList>
    </citation>
    <scope>NUCLEOTIDE SEQUENCE</scope>
</reference>